<dbReference type="RefSeq" id="WP_184364626.1">
    <property type="nucleotide sequence ID" value="NZ_BAAAKM010000002.1"/>
</dbReference>
<keyword evidence="3" id="KW-1185">Reference proteome</keyword>
<organism evidence="2 3">
    <name type="scientific">Nocardiopsis metallicus</name>
    <dbReference type="NCBI Taxonomy" id="179819"/>
    <lineage>
        <taxon>Bacteria</taxon>
        <taxon>Bacillati</taxon>
        <taxon>Actinomycetota</taxon>
        <taxon>Actinomycetes</taxon>
        <taxon>Streptosporangiales</taxon>
        <taxon>Nocardiopsidaceae</taxon>
        <taxon>Nocardiopsis</taxon>
    </lineage>
</organism>
<name>A0A840W2F5_9ACTN</name>
<sequence length="266" mass="30097">MVGLIVAGSAWFQWAHAANRDLPAQVAWTVLPLIAGYLWETTPKYRRRAWKKANTDTGRQVPKARWIWDPVGSFGITRRTHMWNLPKWETGLETHMTRAECVRQLRREFGPFWSWKVPADVAIRLKRGFRVEEAAARVPEVIANHRREVENRRIVKEAEAAARAGVVEPGTYTVALPDTPAVDLSPVVGVQDAVEPLEEVPALAATPPRRTREPRSPRRHHDRNRHRPLGALPARATGTPQTRQGLTPTRTGPDTHRAPHAKIKTR</sequence>
<dbReference type="AlphaFoldDB" id="A0A840W2F5"/>
<evidence type="ECO:0000256" key="1">
    <source>
        <dbReference type="SAM" id="MobiDB-lite"/>
    </source>
</evidence>
<protein>
    <submittedName>
        <fullName evidence="2">Uncharacterized protein</fullName>
    </submittedName>
</protein>
<proteinExistence type="predicted"/>
<feature type="region of interest" description="Disordered" evidence="1">
    <location>
        <begin position="198"/>
        <end position="266"/>
    </location>
</feature>
<feature type="compositionally biased region" description="Polar residues" evidence="1">
    <location>
        <begin position="238"/>
        <end position="252"/>
    </location>
</feature>
<comment type="caution">
    <text evidence="2">The sequence shown here is derived from an EMBL/GenBank/DDBJ whole genome shotgun (WGS) entry which is preliminary data.</text>
</comment>
<evidence type="ECO:0000313" key="3">
    <source>
        <dbReference type="Proteomes" id="UP000579647"/>
    </source>
</evidence>
<dbReference type="Proteomes" id="UP000579647">
    <property type="component" value="Unassembled WGS sequence"/>
</dbReference>
<reference evidence="2 3" key="1">
    <citation type="submission" date="2020-08" db="EMBL/GenBank/DDBJ databases">
        <title>Sequencing the genomes of 1000 actinobacteria strains.</title>
        <authorList>
            <person name="Klenk H.-P."/>
        </authorList>
    </citation>
    <scope>NUCLEOTIDE SEQUENCE [LARGE SCALE GENOMIC DNA]</scope>
    <source>
        <strain evidence="2 3">DSM 44598</strain>
    </source>
</reference>
<gene>
    <name evidence="2" type="ORF">HNR07_002156</name>
</gene>
<feature type="compositionally biased region" description="Basic residues" evidence="1">
    <location>
        <begin position="217"/>
        <end position="228"/>
    </location>
</feature>
<evidence type="ECO:0000313" key="2">
    <source>
        <dbReference type="EMBL" id="MBB5491019.1"/>
    </source>
</evidence>
<accession>A0A840W2F5</accession>
<dbReference type="EMBL" id="JACHDO010000001">
    <property type="protein sequence ID" value="MBB5491019.1"/>
    <property type="molecule type" value="Genomic_DNA"/>
</dbReference>